<dbReference type="RefSeq" id="WP_073307427.1">
    <property type="nucleotide sequence ID" value="NZ_FQWV01000002.1"/>
</dbReference>
<organism evidence="1 2">
    <name type="scientific">Halobaculum gomorrense</name>
    <dbReference type="NCBI Taxonomy" id="43928"/>
    <lineage>
        <taxon>Archaea</taxon>
        <taxon>Methanobacteriati</taxon>
        <taxon>Methanobacteriota</taxon>
        <taxon>Stenosarchaea group</taxon>
        <taxon>Halobacteria</taxon>
        <taxon>Halobacteriales</taxon>
        <taxon>Haloferacaceae</taxon>
        <taxon>Halobaculum</taxon>
    </lineage>
</organism>
<name>A0A1M5MV37_9EURY</name>
<reference evidence="1 2" key="1">
    <citation type="submission" date="2016-11" db="EMBL/GenBank/DDBJ databases">
        <authorList>
            <person name="Jaros S."/>
            <person name="Januszkiewicz K."/>
            <person name="Wedrychowicz H."/>
        </authorList>
    </citation>
    <scope>NUCLEOTIDE SEQUENCE [LARGE SCALE GENOMIC DNA]</scope>
    <source>
        <strain evidence="1 2">DSM 9297</strain>
    </source>
</reference>
<accession>A0A1M5MV37</accession>
<dbReference type="EMBL" id="FQWV01000002">
    <property type="protein sequence ID" value="SHG81210.1"/>
    <property type="molecule type" value="Genomic_DNA"/>
</dbReference>
<dbReference type="AlphaFoldDB" id="A0A1M5MV37"/>
<dbReference type="STRING" id="43928.SAMN05443636_1161"/>
<dbReference type="Proteomes" id="UP000184357">
    <property type="component" value="Unassembled WGS sequence"/>
</dbReference>
<sequence length="110" mass="11984">MLTEEELEILEQGIQNADSIAEVQSHLLLADQLLQTEPEEEFAEIGFSGDRMTLLSEWVDTIRDRMDELCERENVSSYSVSVGGSLTGPSVSVSVTCDAPASISSSSEDQ</sequence>
<proteinExistence type="predicted"/>
<evidence type="ECO:0000313" key="2">
    <source>
        <dbReference type="Proteomes" id="UP000184357"/>
    </source>
</evidence>
<gene>
    <name evidence="1" type="ORF">SAMN05443636_1161</name>
</gene>
<keyword evidence="2" id="KW-1185">Reference proteome</keyword>
<evidence type="ECO:0000313" key="1">
    <source>
        <dbReference type="EMBL" id="SHG81210.1"/>
    </source>
</evidence>
<protein>
    <submittedName>
        <fullName evidence="1">Uncharacterized protein</fullName>
    </submittedName>
</protein>